<gene>
    <name evidence="3" type="ORF">UFOPK3772_01702</name>
</gene>
<proteinExistence type="predicted"/>
<dbReference type="Gene3D" id="1.10.10.2840">
    <property type="entry name" value="PucR C-terminal helix-turn-helix domain"/>
    <property type="match status" value="1"/>
</dbReference>
<name>A0A6J7KH36_9ZZZZ</name>
<organism evidence="3">
    <name type="scientific">freshwater metagenome</name>
    <dbReference type="NCBI Taxonomy" id="449393"/>
    <lineage>
        <taxon>unclassified sequences</taxon>
        <taxon>metagenomes</taxon>
        <taxon>ecological metagenomes</taxon>
    </lineage>
</organism>
<reference evidence="3" key="1">
    <citation type="submission" date="2020-05" db="EMBL/GenBank/DDBJ databases">
        <authorList>
            <person name="Chiriac C."/>
            <person name="Salcher M."/>
            <person name="Ghai R."/>
            <person name="Kavagutti S V."/>
        </authorList>
    </citation>
    <scope>NUCLEOTIDE SEQUENCE</scope>
</reference>
<evidence type="ECO:0000259" key="1">
    <source>
        <dbReference type="Pfam" id="PF07905"/>
    </source>
</evidence>
<sequence length="496" mass="51323">MPLTIAQVIALPGLGLVLRTEAGDGRRPVRWVATSELTDPGPWLDGDELLLTTGMRLSDDQAACETYVAALVAGGVSALGFGVGLSFAGIPGALIAAAERAALPVIEVPTPTPFVAVSKAVSRALAAEEYEEAERSFEAQRALIRAALKEQGDAKVVALLARQAGGFAMLVDAGGAAVCATPAAAARRIDEFTLEIERLRPRGVLASSAIATAEEHVAIVPLGLRGSARGFLVVGSPRALRASDIAVMNLATSLLSWGMVRGLDRGQAWNRLAIDVIRREGSGAIPMADLGLGGLERDRARIIVMTPMDDAAELASMLNALPSGIAAVLDDGKVLAFLPPSVATGHESAHAFAAARCAAVSGPVDLGDPRAVEAMIERAGRAAARGAGVVRLDDPAQTGLAGLIDPVSGRAWAHTALLGVLASGEATQLLGTLRAWLDNHGQIDATGVALGVHRHTVRHRLRRAESLLGVSLDAASVRAELWFALENVDSRLAGPE</sequence>
<dbReference type="PANTHER" id="PTHR33744">
    <property type="entry name" value="CARBOHYDRATE DIACID REGULATOR"/>
    <property type="match status" value="1"/>
</dbReference>
<dbReference type="InterPro" id="IPR025736">
    <property type="entry name" value="PucR_C-HTH_dom"/>
</dbReference>
<feature type="domain" description="Purine catabolism PurC-like" evidence="1">
    <location>
        <begin position="7"/>
        <end position="125"/>
    </location>
</feature>
<evidence type="ECO:0000259" key="2">
    <source>
        <dbReference type="Pfam" id="PF13556"/>
    </source>
</evidence>
<feature type="domain" description="PucR C-terminal helix-turn-helix" evidence="2">
    <location>
        <begin position="429"/>
        <end position="485"/>
    </location>
</feature>
<dbReference type="EMBL" id="CAFBNE010000052">
    <property type="protein sequence ID" value="CAB4953482.1"/>
    <property type="molecule type" value="Genomic_DNA"/>
</dbReference>
<protein>
    <submittedName>
        <fullName evidence="3">Unannotated protein</fullName>
    </submittedName>
</protein>
<dbReference type="InterPro" id="IPR012914">
    <property type="entry name" value="PucR_dom"/>
</dbReference>
<dbReference type="Pfam" id="PF13556">
    <property type="entry name" value="HTH_30"/>
    <property type="match status" value="1"/>
</dbReference>
<dbReference type="AlphaFoldDB" id="A0A6J7KH36"/>
<dbReference type="InterPro" id="IPR051448">
    <property type="entry name" value="CdaR-like_regulators"/>
</dbReference>
<dbReference type="PANTHER" id="PTHR33744:SF1">
    <property type="entry name" value="DNA-BINDING TRANSCRIPTIONAL ACTIVATOR ADER"/>
    <property type="match status" value="1"/>
</dbReference>
<dbReference type="InterPro" id="IPR042070">
    <property type="entry name" value="PucR_C-HTH_sf"/>
</dbReference>
<accession>A0A6J7KH36</accession>
<evidence type="ECO:0000313" key="3">
    <source>
        <dbReference type="EMBL" id="CAB4953482.1"/>
    </source>
</evidence>
<dbReference type="Pfam" id="PF07905">
    <property type="entry name" value="PucR"/>
    <property type="match status" value="1"/>
</dbReference>